<feature type="non-terminal residue" evidence="2">
    <location>
        <position position="1"/>
    </location>
</feature>
<dbReference type="Pfam" id="PF00078">
    <property type="entry name" value="RVT_1"/>
    <property type="match status" value="1"/>
</dbReference>
<organism evidence="2">
    <name type="scientific">marine sediment metagenome</name>
    <dbReference type="NCBI Taxonomy" id="412755"/>
    <lineage>
        <taxon>unclassified sequences</taxon>
        <taxon>metagenomes</taxon>
        <taxon>ecological metagenomes</taxon>
    </lineage>
</organism>
<comment type="caution">
    <text evidence="2">The sequence shown here is derived from an EMBL/GenBank/DDBJ whole genome shotgun (WGS) entry which is preliminary data.</text>
</comment>
<protein>
    <recommendedName>
        <fullName evidence="1">Reverse transcriptase domain-containing protein</fullName>
    </recommendedName>
</protein>
<dbReference type="InterPro" id="IPR000477">
    <property type="entry name" value="RT_dom"/>
</dbReference>
<dbReference type="EMBL" id="BARW01029244">
    <property type="protein sequence ID" value="GAJ07346.1"/>
    <property type="molecule type" value="Genomic_DNA"/>
</dbReference>
<evidence type="ECO:0000259" key="1">
    <source>
        <dbReference type="PROSITE" id="PS50878"/>
    </source>
</evidence>
<evidence type="ECO:0000313" key="2">
    <source>
        <dbReference type="EMBL" id="GAJ07346.1"/>
    </source>
</evidence>
<reference evidence="2" key="1">
    <citation type="journal article" date="2014" name="Front. Microbiol.">
        <title>High frequency of phylogenetically diverse reductive dehalogenase-homologous genes in deep subseafloor sedimentary metagenomes.</title>
        <authorList>
            <person name="Kawai M."/>
            <person name="Futagami T."/>
            <person name="Toyoda A."/>
            <person name="Takaki Y."/>
            <person name="Nishi S."/>
            <person name="Hori S."/>
            <person name="Arai W."/>
            <person name="Tsubouchi T."/>
            <person name="Morono Y."/>
            <person name="Uchiyama I."/>
            <person name="Ito T."/>
            <person name="Fujiyama A."/>
            <person name="Inagaki F."/>
            <person name="Takami H."/>
        </authorList>
    </citation>
    <scope>NUCLEOTIDE SEQUENCE</scope>
    <source>
        <strain evidence="2">Expedition CK06-06</strain>
    </source>
</reference>
<dbReference type="AlphaFoldDB" id="X1V5A1"/>
<name>X1V5A1_9ZZZZ</name>
<dbReference type="InterPro" id="IPR043502">
    <property type="entry name" value="DNA/RNA_pol_sf"/>
</dbReference>
<dbReference type="SUPFAM" id="SSF56672">
    <property type="entry name" value="DNA/RNA polymerases"/>
    <property type="match status" value="1"/>
</dbReference>
<feature type="domain" description="Reverse transcriptase" evidence="1">
    <location>
        <begin position="1"/>
        <end position="83"/>
    </location>
</feature>
<gene>
    <name evidence="2" type="ORF">S12H4_47038</name>
</gene>
<accession>X1V5A1</accession>
<sequence length="105" mass="12223">LWFEEEVKPRVRGKAHLIRYADDFVIGFELQEDAKRVMEVLHKRMAKYGLTLHADKTRLMPFRRPSAGQKKGKGPGTYKGTSIISESILHYFDDLDRFFAQDHAN</sequence>
<proteinExistence type="predicted"/>
<dbReference type="PROSITE" id="PS50878">
    <property type="entry name" value="RT_POL"/>
    <property type="match status" value="1"/>
</dbReference>